<accession>A0AAN7WF86</accession>
<proteinExistence type="predicted"/>
<comment type="caution">
    <text evidence="2">The sequence shown here is derived from an EMBL/GenBank/DDBJ whole genome shotgun (WGS) entry which is preliminary data.</text>
</comment>
<name>A0AAN7WF86_9PEZI</name>
<dbReference type="AlphaFoldDB" id="A0AAN7WF86"/>
<evidence type="ECO:0000259" key="1">
    <source>
        <dbReference type="Pfam" id="PF12417"/>
    </source>
</evidence>
<dbReference type="InterPro" id="IPR022137">
    <property type="entry name" value="Znf_prot_DUF3669"/>
</dbReference>
<evidence type="ECO:0000313" key="2">
    <source>
        <dbReference type="EMBL" id="KAK5703744.1"/>
    </source>
</evidence>
<sequence length="336" mass="38706">MSSTDMSTTAATPFRQIGKGFCGSVWAPDRPGPASAMKRKDGGPLRSVAKDSARHITIEHSLNDAQRRLNLAQRLNMPQHRELIRGDDSEWWRLRSARFPPTYQPCNTLITERILPLKRSARDKLIDLFCPERSRETIKSSRKDEDCLIRPYLGRRRQNFSCPSPFFTLRNKPLLVHQLDGMGLPIDEYAQVMADTLAVLYWHAKTDANDVEFVLAPPRQGEEDNAFQSEMLGAHGLWLLDYDCVNHITLDDAGIEQAARAFFRNDPFYPRPDWEHETDRRLWEVFSRRFLESSTAILGDARLARMMIERLEALGEERRQNRVDLQAADERDILAV</sequence>
<protein>
    <recommendedName>
        <fullName evidence="1">DUF3669 domain-containing protein</fullName>
    </recommendedName>
</protein>
<dbReference type="PANTHER" id="PTHR40780">
    <property type="entry name" value="DUF3669 DOMAIN-CONTAINING PROTEIN"/>
    <property type="match status" value="1"/>
</dbReference>
<feature type="domain" description="DUF3669" evidence="1">
    <location>
        <begin position="237"/>
        <end position="300"/>
    </location>
</feature>
<dbReference type="EMBL" id="JAVRQU010000004">
    <property type="protein sequence ID" value="KAK5703744.1"/>
    <property type="molecule type" value="Genomic_DNA"/>
</dbReference>
<dbReference type="PANTHER" id="PTHR40780:SF3">
    <property type="entry name" value="DUF3669 DOMAIN-CONTAINING PROTEIN"/>
    <property type="match status" value="1"/>
</dbReference>
<organism evidence="2 3">
    <name type="scientific">Elasticomyces elasticus</name>
    <dbReference type="NCBI Taxonomy" id="574655"/>
    <lineage>
        <taxon>Eukaryota</taxon>
        <taxon>Fungi</taxon>
        <taxon>Dikarya</taxon>
        <taxon>Ascomycota</taxon>
        <taxon>Pezizomycotina</taxon>
        <taxon>Dothideomycetes</taxon>
        <taxon>Dothideomycetidae</taxon>
        <taxon>Mycosphaerellales</taxon>
        <taxon>Teratosphaeriaceae</taxon>
        <taxon>Elasticomyces</taxon>
    </lineage>
</organism>
<dbReference type="Proteomes" id="UP001310594">
    <property type="component" value="Unassembled WGS sequence"/>
</dbReference>
<gene>
    <name evidence="2" type="ORF">LTR97_002757</name>
</gene>
<evidence type="ECO:0000313" key="3">
    <source>
        <dbReference type="Proteomes" id="UP001310594"/>
    </source>
</evidence>
<dbReference type="Pfam" id="PF12417">
    <property type="entry name" value="DUF3669"/>
    <property type="match status" value="1"/>
</dbReference>
<reference evidence="2" key="1">
    <citation type="submission" date="2023-08" db="EMBL/GenBank/DDBJ databases">
        <title>Black Yeasts Isolated from many extreme environments.</title>
        <authorList>
            <person name="Coleine C."/>
            <person name="Stajich J.E."/>
            <person name="Selbmann L."/>
        </authorList>
    </citation>
    <scope>NUCLEOTIDE SEQUENCE</scope>
    <source>
        <strain evidence="2">CCFEE 5810</strain>
    </source>
</reference>